<dbReference type="GO" id="GO:0007018">
    <property type="term" value="P:microtubule-based movement"/>
    <property type="evidence" value="ECO:0007669"/>
    <property type="project" value="TreeGrafter"/>
</dbReference>
<dbReference type="Gene3D" id="3.40.50.300">
    <property type="entry name" value="P-loop containing nucleotide triphosphate hydrolases"/>
    <property type="match status" value="1"/>
</dbReference>
<evidence type="ECO:0000256" key="8">
    <source>
        <dbReference type="ARBA" id="ARBA00023175"/>
    </source>
</evidence>
<keyword evidence="5" id="KW-0677">Repeat</keyword>
<evidence type="ECO:0000256" key="5">
    <source>
        <dbReference type="ARBA" id="ARBA00022737"/>
    </source>
</evidence>
<dbReference type="Pfam" id="PF13374">
    <property type="entry name" value="TPR_10"/>
    <property type="match status" value="2"/>
</dbReference>
<dbReference type="InterPro" id="IPR011990">
    <property type="entry name" value="TPR-like_helical_dom_sf"/>
</dbReference>
<dbReference type="GO" id="GO:0019894">
    <property type="term" value="F:kinesin binding"/>
    <property type="evidence" value="ECO:0007669"/>
    <property type="project" value="TreeGrafter"/>
</dbReference>
<dbReference type="GO" id="GO:0005737">
    <property type="term" value="C:cytoplasm"/>
    <property type="evidence" value="ECO:0007669"/>
    <property type="project" value="TreeGrafter"/>
</dbReference>
<evidence type="ECO:0000259" key="11">
    <source>
        <dbReference type="Pfam" id="PF00931"/>
    </source>
</evidence>
<dbReference type="InterPro" id="IPR002151">
    <property type="entry name" value="Kinesin_light"/>
</dbReference>
<keyword evidence="3" id="KW-0963">Cytoplasm</keyword>
<keyword evidence="9" id="KW-0206">Cytoskeleton</keyword>
<dbReference type="GO" id="GO:0005871">
    <property type="term" value="C:kinesin complex"/>
    <property type="evidence" value="ECO:0007669"/>
    <property type="project" value="InterPro"/>
</dbReference>
<dbReference type="SMART" id="SM00028">
    <property type="entry name" value="TPR"/>
    <property type="match status" value="6"/>
</dbReference>
<keyword evidence="4" id="KW-0493">Microtubule</keyword>
<evidence type="ECO:0000256" key="6">
    <source>
        <dbReference type="ARBA" id="ARBA00022803"/>
    </source>
</evidence>
<comment type="subcellular location">
    <subcellularLocation>
        <location evidence="1">Cytoplasm</location>
        <location evidence="1">Cytoskeleton</location>
    </subcellularLocation>
</comment>
<protein>
    <submittedName>
        <fullName evidence="12">TPR-like protein</fullName>
    </submittedName>
</protein>
<evidence type="ECO:0000313" key="13">
    <source>
        <dbReference type="Proteomes" id="UP000076532"/>
    </source>
</evidence>
<evidence type="ECO:0000256" key="10">
    <source>
        <dbReference type="SAM" id="MobiDB-lite"/>
    </source>
</evidence>
<keyword evidence="7" id="KW-0175">Coiled coil</keyword>
<feature type="domain" description="NB-ARC" evidence="11">
    <location>
        <begin position="132"/>
        <end position="285"/>
    </location>
</feature>
<dbReference type="GO" id="GO:0005874">
    <property type="term" value="C:microtubule"/>
    <property type="evidence" value="ECO:0007669"/>
    <property type="project" value="UniProtKB-KW"/>
</dbReference>
<dbReference type="EMBL" id="KV417530">
    <property type="protein sequence ID" value="KZP23869.1"/>
    <property type="molecule type" value="Genomic_DNA"/>
</dbReference>
<dbReference type="GO" id="GO:0043531">
    <property type="term" value="F:ADP binding"/>
    <property type="evidence" value="ECO:0007669"/>
    <property type="project" value="InterPro"/>
</dbReference>
<dbReference type="Gene3D" id="1.25.40.10">
    <property type="entry name" value="Tetratricopeptide repeat domain"/>
    <property type="match status" value="2"/>
</dbReference>
<dbReference type="AlphaFoldDB" id="A0A166MCU7"/>
<dbReference type="STRING" id="436010.A0A166MCU7"/>
<dbReference type="PRINTS" id="PR00381">
    <property type="entry name" value="KINESINLIGHT"/>
</dbReference>
<proteinExistence type="inferred from homology"/>
<keyword evidence="6" id="KW-0802">TPR repeat</keyword>
<reference evidence="12 13" key="1">
    <citation type="journal article" date="2016" name="Mol. Biol. Evol.">
        <title>Comparative Genomics of Early-Diverging Mushroom-Forming Fungi Provides Insights into the Origins of Lignocellulose Decay Capabilities.</title>
        <authorList>
            <person name="Nagy L.G."/>
            <person name="Riley R."/>
            <person name="Tritt A."/>
            <person name="Adam C."/>
            <person name="Daum C."/>
            <person name="Floudas D."/>
            <person name="Sun H."/>
            <person name="Yadav J.S."/>
            <person name="Pangilinan J."/>
            <person name="Larsson K.H."/>
            <person name="Matsuura K."/>
            <person name="Barry K."/>
            <person name="Labutti K."/>
            <person name="Kuo R."/>
            <person name="Ohm R.A."/>
            <person name="Bhattacharya S.S."/>
            <person name="Shirouzu T."/>
            <person name="Yoshinaga Y."/>
            <person name="Martin F.M."/>
            <person name="Grigoriev I.V."/>
            <person name="Hibbett D.S."/>
        </authorList>
    </citation>
    <scope>NUCLEOTIDE SEQUENCE [LARGE SCALE GENOMIC DNA]</scope>
    <source>
        <strain evidence="12 13">CBS 109695</strain>
    </source>
</reference>
<dbReference type="Pfam" id="PF00931">
    <property type="entry name" value="NB-ARC"/>
    <property type="match status" value="1"/>
</dbReference>
<keyword evidence="8" id="KW-0505">Motor protein</keyword>
<evidence type="ECO:0000256" key="3">
    <source>
        <dbReference type="ARBA" id="ARBA00022490"/>
    </source>
</evidence>
<organism evidence="12 13">
    <name type="scientific">Athelia psychrophila</name>
    <dbReference type="NCBI Taxonomy" id="1759441"/>
    <lineage>
        <taxon>Eukaryota</taxon>
        <taxon>Fungi</taxon>
        <taxon>Dikarya</taxon>
        <taxon>Basidiomycota</taxon>
        <taxon>Agaricomycotina</taxon>
        <taxon>Agaricomycetes</taxon>
        <taxon>Agaricomycetidae</taxon>
        <taxon>Atheliales</taxon>
        <taxon>Atheliaceae</taxon>
        <taxon>Athelia</taxon>
    </lineage>
</organism>
<evidence type="ECO:0000256" key="2">
    <source>
        <dbReference type="ARBA" id="ARBA00009622"/>
    </source>
</evidence>
<evidence type="ECO:0000256" key="9">
    <source>
        <dbReference type="ARBA" id="ARBA00023212"/>
    </source>
</evidence>
<dbReference type="InterPro" id="IPR027417">
    <property type="entry name" value="P-loop_NTPase"/>
</dbReference>
<gene>
    <name evidence="12" type="ORF">FIBSPDRAFT_951757</name>
</gene>
<evidence type="ECO:0000256" key="1">
    <source>
        <dbReference type="ARBA" id="ARBA00004245"/>
    </source>
</evidence>
<feature type="region of interest" description="Disordered" evidence="10">
    <location>
        <begin position="1"/>
        <end position="23"/>
    </location>
</feature>
<dbReference type="PANTHER" id="PTHR45783:SF3">
    <property type="entry name" value="KINESIN LIGHT CHAIN"/>
    <property type="match status" value="1"/>
</dbReference>
<dbReference type="SUPFAM" id="SSF48452">
    <property type="entry name" value="TPR-like"/>
    <property type="match status" value="2"/>
</dbReference>
<dbReference type="InterPro" id="IPR019734">
    <property type="entry name" value="TPR_rpt"/>
</dbReference>
<comment type="similarity">
    <text evidence="2">Belongs to the kinesin light chain family.</text>
</comment>
<keyword evidence="13" id="KW-1185">Reference proteome</keyword>
<evidence type="ECO:0000256" key="4">
    <source>
        <dbReference type="ARBA" id="ARBA00022701"/>
    </source>
</evidence>
<name>A0A166MCU7_9AGAM</name>
<dbReference type="Pfam" id="PF13424">
    <property type="entry name" value="TPR_12"/>
    <property type="match status" value="2"/>
</dbReference>
<sequence length="840" mass="92769">MHKNAEAGPSSAPMPVPPFLTTPATETLHKGISVEVDISASRPASSIPDLSYNTSHTSGGTVNNVNGNMVNQVNNHYYAVPPTAPINRMHSLAPFNDAPVDRISSFFMGREGDMTAIASAVNSCDGDAPYRYAVWGMPGLGKSQLALSYANASFKAGHHTHVIWIPATTLEKVNQGLVKVLDLFQHSDRHNIYDQAARLTAARLCLEQSDQRLKWLIILDDVTLVTLHFLREHLPRQNGHGSILITTRTLDVANAVTSVAGQQHPVHELKTLSTEQSAELLFKSAGIDSSATADLEKAQQLVKQIGCLPLAVEQAGSYMRRSGLTGAGQLESLYDQGGLEEIIGWDNSLSTYEEKSILVTVTVQLQRLGEIDPHLLKLLQLLSFFDPESIPLDIVVLGAGRVGRRLRSSKVLKANISLIPKPVRSRIGQVSTRRYRPSTNVLADVSVKLRPVLELVCSEKWLRGALHHLEDLSLAQPRYDEKTSLHIHDLIQLVLQQSATADQLGEDLHCALAVALLCGAFETIKDIESPHSWTECERFVPHLMALSKHAGKPTPELLYMSGKVAWYFFRRGRYDEAEALYQRALVGQKEQLGADHPSTLITVIGIAVLYEHLGRFTEAETLFQQALAVNEQQLGADHPATLGTVGNLANLYKKQGKYAEAEILYQRALAGYERLGANHPGTLRTVGNLGCLYVQWGKYEKAEDFCERALAGRQRQLGADHPETMGTLSSLGWLYMQWGKYEEAEDLSQRALAGQQRQLGADHPNTLETINNLAKIRVQQDRIEEAETLFNRALTGRIKAIGIRHPDTLESIDALARLYDKQGRLEEAQMVRVKAGEERS</sequence>
<dbReference type="SUPFAM" id="SSF52540">
    <property type="entry name" value="P-loop containing nucleoside triphosphate hydrolases"/>
    <property type="match status" value="1"/>
</dbReference>
<accession>A0A166MCU7</accession>
<dbReference type="OrthoDB" id="10260758at2759"/>
<dbReference type="InterPro" id="IPR002182">
    <property type="entry name" value="NB-ARC"/>
</dbReference>
<dbReference type="PANTHER" id="PTHR45783">
    <property type="entry name" value="KINESIN LIGHT CHAIN"/>
    <property type="match status" value="1"/>
</dbReference>
<evidence type="ECO:0000313" key="12">
    <source>
        <dbReference type="EMBL" id="KZP23869.1"/>
    </source>
</evidence>
<dbReference type="Proteomes" id="UP000076532">
    <property type="component" value="Unassembled WGS sequence"/>
</dbReference>
<evidence type="ECO:0000256" key="7">
    <source>
        <dbReference type="ARBA" id="ARBA00023054"/>
    </source>
</evidence>